<evidence type="ECO:0000313" key="11">
    <source>
        <dbReference type="Proteomes" id="UP001141806"/>
    </source>
</evidence>
<evidence type="ECO:0000259" key="9">
    <source>
        <dbReference type="Pfam" id="PF01095"/>
    </source>
</evidence>
<evidence type="ECO:0000313" key="10">
    <source>
        <dbReference type="EMBL" id="KAJ4963278.1"/>
    </source>
</evidence>
<dbReference type="GO" id="GO:0030599">
    <property type="term" value="F:pectinesterase activity"/>
    <property type="evidence" value="ECO:0007669"/>
    <property type="project" value="UniProtKB-EC"/>
</dbReference>
<dbReference type="InterPro" id="IPR012334">
    <property type="entry name" value="Pectin_lyas_fold"/>
</dbReference>
<proteinExistence type="inferred from homology"/>
<keyword evidence="11" id="KW-1185">Reference proteome</keyword>
<dbReference type="SUPFAM" id="SSF51126">
    <property type="entry name" value="Pectin lyase-like"/>
    <property type="match status" value="3"/>
</dbReference>
<evidence type="ECO:0000256" key="4">
    <source>
        <dbReference type="ARBA" id="ARBA00022801"/>
    </source>
</evidence>
<feature type="domain" description="Pectinesterase catalytic" evidence="9">
    <location>
        <begin position="9"/>
        <end position="41"/>
    </location>
</feature>
<evidence type="ECO:0000256" key="1">
    <source>
        <dbReference type="ARBA" id="ARBA00005184"/>
    </source>
</evidence>
<dbReference type="PANTHER" id="PTHR31321:SF72">
    <property type="entry name" value="PECTINESTERASE 11-RELATED"/>
    <property type="match status" value="1"/>
</dbReference>
<comment type="pathway">
    <text evidence="1">Glycan metabolism; pectin degradation; 2-dehydro-3-deoxy-D-gluconate from pectin: step 1/5.</text>
</comment>
<dbReference type="InterPro" id="IPR000070">
    <property type="entry name" value="Pectinesterase_cat"/>
</dbReference>
<evidence type="ECO:0000256" key="7">
    <source>
        <dbReference type="ARBA" id="ARBA00047928"/>
    </source>
</evidence>
<feature type="domain" description="Pectinesterase catalytic" evidence="9">
    <location>
        <begin position="213"/>
        <end position="487"/>
    </location>
</feature>
<dbReference type="EC" id="3.1.1.11" evidence="3"/>
<dbReference type="AlphaFoldDB" id="A0A9Q0HEI3"/>
<dbReference type="Pfam" id="PF01095">
    <property type="entry name" value="Pectinesterase"/>
    <property type="match status" value="3"/>
</dbReference>
<gene>
    <name evidence="10" type="ORF">NE237_023217</name>
</gene>
<accession>A0A9Q0HEI3</accession>
<dbReference type="Gene3D" id="2.160.20.10">
    <property type="entry name" value="Single-stranded right-handed beta-helix, Pectin lyase-like"/>
    <property type="match status" value="3"/>
</dbReference>
<dbReference type="PANTHER" id="PTHR31321">
    <property type="entry name" value="ACYL-COA THIOESTER HYDROLASE YBHC-RELATED"/>
    <property type="match status" value="1"/>
</dbReference>
<keyword evidence="6" id="KW-0325">Glycoprotein</keyword>
<comment type="catalytic activity">
    <reaction evidence="7">
        <text>[(1-&gt;4)-alpha-D-galacturonosyl methyl ester](n) + n H2O = [(1-&gt;4)-alpha-D-galacturonosyl](n) + n methanol + n H(+)</text>
        <dbReference type="Rhea" id="RHEA:22380"/>
        <dbReference type="Rhea" id="RHEA-COMP:14570"/>
        <dbReference type="Rhea" id="RHEA-COMP:14573"/>
        <dbReference type="ChEBI" id="CHEBI:15377"/>
        <dbReference type="ChEBI" id="CHEBI:15378"/>
        <dbReference type="ChEBI" id="CHEBI:17790"/>
        <dbReference type="ChEBI" id="CHEBI:140522"/>
        <dbReference type="ChEBI" id="CHEBI:140523"/>
        <dbReference type="EC" id="3.1.1.11"/>
    </reaction>
</comment>
<name>A0A9Q0HEI3_9MAGN</name>
<evidence type="ECO:0000256" key="2">
    <source>
        <dbReference type="ARBA" id="ARBA00008891"/>
    </source>
</evidence>
<dbReference type="OrthoDB" id="2019149at2759"/>
<dbReference type="GO" id="GO:0042545">
    <property type="term" value="P:cell wall modification"/>
    <property type="evidence" value="ECO:0007669"/>
    <property type="project" value="InterPro"/>
</dbReference>
<protein>
    <recommendedName>
        <fullName evidence="3">pectinesterase</fullName>
        <ecNumber evidence="3">3.1.1.11</ecNumber>
    </recommendedName>
</protein>
<keyword evidence="4" id="KW-0378">Hydrolase</keyword>
<dbReference type="Proteomes" id="UP001141806">
    <property type="component" value="Unassembled WGS sequence"/>
</dbReference>
<dbReference type="EMBL" id="JAMYWD010000008">
    <property type="protein sequence ID" value="KAJ4963278.1"/>
    <property type="molecule type" value="Genomic_DNA"/>
</dbReference>
<comment type="function">
    <text evidence="8">Acts in the modification of cell walls via demethylesterification of cell wall pectin.</text>
</comment>
<organism evidence="10 11">
    <name type="scientific">Protea cynaroides</name>
    <dbReference type="NCBI Taxonomy" id="273540"/>
    <lineage>
        <taxon>Eukaryota</taxon>
        <taxon>Viridiplantae</taxon>
        <taxon>Streptophyta</taxon>
        <taxon>Embryophyta</taxon>
        <taxon>Tracheophyta</taxon>
        <taxon>Spermatophyta</taxon>
        <taxon>Magnoliopsida</taxon>
        <taxon>Proteales</taxon>
        <taxon>Proteaceae</taxon>
        <taxon>Protea</taxon>
    </lineage>
</organism>
<feature type="domain" description="Pectinesterase catalytic" evidence="9">
    <location>
        <begin position="99"/>
        <end position="179"/>
    </location>
</feature>
<evidence type="ECO:0000256" key="5">
    <source>
        <dbReference type="ARBA" id="ARBA00023085"/>
    </source>
</evidence>
<dbReference type="InterPro" id="IPR011050">
    <property type="entry name" value="Pectin_lyase_fold/virulence"/>
</dbReference>
<reference evidence="10" key="1">
    <citation type="journal article" date="2023" name="Plant J.">
        <title>The genome of the king protea, Protea cynaroides.</title>
        <authorList>
            <person name="Chang J."/>
            <person name="Duong T.A."/>
            <person name="Schoeman C."/>
            <person name="Ma X."/>
            <person name="Roodt D."/>
            <person name="Barker N."/>
            <person name="Li Z."/>
            <person name="Van de Peer Y."/>
            <person name="Mizrachi E."/>
        </authorList>
    </citation>
    <scope>NUCLEOTIDE SEQUENCE</scope>
    <source>
        <tissue evidence="10">Young leaves</tissue>
    </source>
</reference>
<keyword evidence="5" id="KW-0063">Aspartyl esterase</keyword>
<dbReference type="FunFam" id="2.160.20.10:FF:000013">
    <property type="entry name" value="Pectinesterase"/>
    <property type="match status" value="1"/>
</dbReference>
<dbReference type="GO" id="GO:0045490">
    <property type="term" value="P:pectin catabolic process"/>
    <property type="evidence" value="ECO:0007669"/>
    <property type="project" value="TreeGrafter"/>
</dbReference>
<evidence type="ECO:0000256" key="6">
    <source>
        <dbReference type="ARBA" id="ARBA00023180"/>
    </source>
</evidence>
<evidence type="ECO:0000256" key="8">
    <source>
        <dbReference type="ARBA" id="ARBA00057335"/>
    </source>
</evidence>
<comment type="caution">
    <text evidence="10">The sequence shown here is derived from an EMBL/GenBank/DDBJ whole genome shotgun (WGS) entry which is preliminary data.</text>
</comment>
<sequence>MITGVGTCILGRPWGSYSRVVFAKTFMSSAVLPQGWDDWGRSSTHREKVVVPADKPFITLSGSKSSTTIIKGSSHSNIFDCCGQIYHNTGCKITGVGTCILGRPWGSYSRVVFAMTFMSSAVLPQGWDDWGRSSTHSTAYYGEYKCYRPGAASSGRVKWSRHLSDEEAKPFLTKDMIGGQAWLRPAPTHFKIPSWITSNTVASIDWSTALLIKVDQSGNGDFKKIQDAIDAVPSNNSNNVFIWIKPGTYIEKVVVPADKPFITLSGSKSSSTIIKGSNHNNIFDYPTLSVLATDFVARYITIQNTYGAGDKAVALRVSADKVAFYGCSIISYQDTILDATRCHYYSSCYIEGATDFICGNTASFFEKCHLHSTSEGTGAITAQRRESPSENTGFTFLGCKITGVGTCILGRPWGSYSRVVFAKTFMSSAVLPQGWDDWGRSSTHSIAYYGEYKCYRPGAASSGRVKWSRHLSDEEAKPFLTKDMIGGQAWLRPAPTHFKIPSWITSNTVGGNK</sequence>
<evidence type="ECO:0000256" key="3">
    <source>
        <dbReference type="ARBA" id="ARBA00013229"/>
    </source>
</evidence>
<comment type="similarity">
    <text evidence="2">Belongs to the pectinesterase family.</text>
</comment>